<dbReference type="InterPro" id="IPR011335">
    <property type="entry name" value="Restrct_endonuc-II-like"/>
</dbReference>
<sequence length="283" mass="32400">MIPNVYRRHELGELGFVTEAQIARAHRNGVLVRHGHGWYSDGQRDIPEQYRTAMISNTQLGCCSALSEYGLWVPPEETGKIHLALRAGQKKAQVHNAQSKTTVPIISHRGAIWNPEGLWERDKLLMPMEDALEQAVRTHSPLTALVLVESALNLRLVSHTWVEALRARLSKQKSLILRDASPLSESGTETRISHFLRSHRFHFRQQVELLPGIRADILHGHHHVIEADSVAHHAGQKEYEHDRERDCRLQAAGFDVTRVSFTQGWDDWEAFVPLFLQILHRYR</sequence>
<keyword evidence="2" id="KW-0378">Hydrolase</keyword>
<feature type="domain" description="DUF559" evidence="1">
    <location>
        <begin position="188"/>
        <end position="260"/>
    </location>
</feature>
<dbReference type="Gene3D" id="3.40.960.10">
    <property type="entry name" value="VSR Endonuclease"/>
    <property type="match status" value="1"/>
</dbReference>
<evidence type="ECO:0000313" key="3">
    <source>
        <dbReference type="Proteomes" id="UP001235966"/>
    </source>
</evidence>
<keyword evidence="2" id="KW-0255">Endonuclease</keyword>
<dbReference type="SUPFAM" id="SSF52980">
    <property type="entry name" value="Restriction endonuclease-like"/>
    <property type="match status" value="1"/>
</dbReference>
<dbReference type="Pfam" id="PF04480">
    <property type="entry name" value="DUF559"/>
    <property type="match status" value="1"/>
</dbReference>
<organism evidence="2 3">
    <name type="scientific">Arcanobacterium wilhelmae</name>
    <dbReference type="NCBI Taxonomy" id="1803177"/>
    <lineage>
        <taxon>Bacteria</taxon>
        <taxon>Bacillati</taxon>
        <taxon>Actinomycetota</taxon>
        <taxon>Actinomycetes</taxon>
        <taxon>Actinomycetales</taxon>
        <taxon>Actinomycetaceae</taxon>
        <taxon>Arcanobacterium</taxon>
    </lineage>
</organism>
<dbReference type="GO" id="GO:0004519">
    <property type="term" value="F:endonuclease activity"/>
    <property type="evidence" value="ECO:0007669"/>
    <property type="project" value="UniProtKB-KW"/>
</dbReference>
<reference evidence="2 3" key="1">
    <citation type="submission" date="2023-07" db="EMBL/GenBank/DDBJ databases">
        <title>Sequencing the genomes of 1000 actinobacteria strains.</title>
        <authorList>
            <person name="Klenk H.-P."/>
        </authorList>
    </citation>
    <scope>NUCLEOTIDE SEQUENCE [LARGE SCALE GENOMIC DNA]</scope>
    <source>
        <strain evidence="2 3">DSM 102162</strain>
    </source>
</reference>
<accession>A0ABT9NAC4</accession>
<dbReference type="Proteomes" id="UP001235966">
    <property type="component" value="Unassembled WGS sequence"/>
</dbReference>
<dbReference type="RefSeq" id="WP_278057996.1">
    <property type="nucleotide sequence ID" value="NZ_CP121247.1"/>
</dbReference>
<protein>
    <submittedName>
        <fullName evidence="2">Very-short-patch-repair endonuclease</fullName>
    </submittedName>
</protein>
<gene>
    <name evidence="2" type="ORF">J2S49_000712</name>
</gene>
<name>A0ABT9NAC4_9ACTO</name>
<keyword evidence="3" id="KW-1185">Reference proteome</keyword>
<evidence type="ECO:0000313" key="2">
    <source>
        <dbReference type="EMBL" id="MDP9800636.1"/>
    </source>
</evidence>
<dbReference type="EMBL" id="JAUSQW010000001">
    <property type="protein sequence ID" value="MDP9800636.1"/>
    <property type="molecule type" value="Genomic_DNA"/>
</dbReference>
<comment type="caution">
    <text evidence="2">The sequence shown here is derived from an EMBL/GenBank/DDBJ whole genome shotgun (WGS) entry which is preliminary data.</text>
</comment>
<evidence type="ECO:0000259" key="1">
    <source>
        <dbReference type="Pfam" id="PF04480"/>
    </source>
</evidence>
<proteinExistence type="predicted"/>
<dbReference type="InterPro" id="IPR007569">
    <property type="entry name" value="DUF559"/>
</dbReference>
<keyword evidence="2" id="KW-0540">Nuclease</keyword>